<organism evidence="2 3">
    <name type="scientific">Polaribacter reichenbachii</name>
    <dbReference type="NCBI Taxonomy" id="996801"/>
    <lineage>
        <taxon>Bacteria</taxon>
        <taxon>Pseudomonadati</taxon>
        <taxon>Bacteroidota</taxon>
        <taxon>Flavobacteriia</taxon>
        <taxon>Flavobacteriales</taxon>
        <taxon>Flavobacteriaceae</taxon>
    </lineage>
</organism>
<protein>
    <submittedName>
        <fullName evidence="2">Uncharacterized protein</fullName>
    </submittedName>
</protein>
<dbReference type="EMBL" id="LSFL01000042">
    <property type="protein sequence ID" value="OBY61693.1"/>
    <property type="molecule type" value="Genomic_DNA"/>
</dbReference>
<proteinExistence type="predicted"/>
<evidence type="ECO:0000256" key="1">
    <source>
        <dbReference type="SAM" id="Phobius"/>
    </source>
</evidence>
<evidence type="ECO:0000313" key="2">
    <source>
        <dbReference type="EMBL" id="OBY61693.1"/>
    </source>
</evidence>
<feature type="transmembrane region" description="Helical" evidence="1">
    <location>
        <begin position="61"/>
        <end position="79"/>
    </location>
</feature>
<dbReference type="STRING" id="996801.BW723_11060"/>
<feature type="transmembrane region" description="Helical" evidence="1">
    <location>
        <begin position="26"/>
        <end position="49"/>
    </location>
</feature>
<dbReference type="Proteomes" id="UP000092612">
    <property type="component" value="Unassembled WGS sequence"/>
</dbReference>
<dbReference type="AlphaFoldDB" id="A0A1B8TPW9"/>
<dbReference type="KEGG" id="prn:BW723_11060"/>
<name>A0A1B8TPW9_9FLAO</name>
<reference evidence="3" key="1">
    <citation type="submission" date="2016-02" db="EMBL/GenBank/DDBJ databases">
        <title>Paenibacillus sp. LPB0068, isolated from Crassostrea gigas.</title>
        <authorList>
            <person name="Shin S.-K."/>
            <person name="Yi H."/>
        </authorList>
    </citation>
    <scope>NUCLEOTIDE SEQUENCE [LARGE SCALE GENOMIC DNA]</scope>
    <source>
        <strain evidence="3">KCTC 23969</strain>
    </source>
</reference>
<accession>A0A1B8TPW9</accession>
<keyword evidence="3" id="KW-1185">Reference proteome</keyword>
<evidence type="ECO:0000313" key="3">
    <source>
        <dbReference type="Proteomes" id="UP000092612"/>
    </source>
</evidence>
<keyword evidence="1" id="KW-0812">Transmembrane</keyword>
<dbReference type="RefSeq" id="WP_068364902.1">
    <property type="nucleotide sequence ID" value="NZ_CP019337.1"/>
</dbReference>
<keyword evidence="1" id="KW-0472">Membrane</keyword>
<comment type="caution">
    <text evidence="2">The sequence shown here is derived from an EMBL/GenBank/DDBJ whole genome shotgun (WGS) entry which is preliminary data.</text>
</comment>
<gene>
    <name evidence="2" type="ORF">LPB301_16700</name>
</gene>
<dbReference type="OrthoDB" id="1449578at2"/>
<keyword evidence="1" id="KW-1133">Transmembrane helix</keyword>
<sequence length="110" mass="12764">MLGLILIYWLGKKFYKLAEEYNKSQWGYAILGIVVYYAVSIVFATVTLIIIESFSNTLNDYILGLVAMPFGLLGCYLLYKYLEKNWDYKNPKNDILIDQIGKSEEELETK</sequence>